<evidence type="ECO:0000256" key="4">
    <source>
        <dbReference type="ARBA" id="ARBA00012513"/>
    </source>
</evidence>
<comment type="caution">
    <text evidence="23">The sequence shown here is derived from an EMBL/GenBank/DDBJ whole genome shotgun (WGS) entry which is preliminary data.</text>
</comment>
<evidence type="ECO:0000256" key="21">
    <source>
        <dbReference type="SAM" id="SignalP"/>
    </source>
</evidence>
<dbReference type="Gene3D" id="1.10.510.10">
    <property type="entry name" value="Transferase(Phosphotransferase) domain 1"/>
    <property type="match status" value="1"/>
</dbReference>
<comment type="similarity">
    <text evidence="2">In the N-terminal section; belongs to the leguminous lectin family.</text>
</comment>
<proteinExistence type="inferred from homology"/>
<dbReference type="PROSITE" id="PS50011">
    <property type="entry name" value="PROTEIN_KINASE_DOM"/>
    <property type="match status" value="1"/>
</dbReference>
<evidence type="ECO:0000256" key="3">
    <source>
        <dbReference type="ARBA" id="ARBA00010217"/>
    </source>
</evidence>
<dbReference type="Pfam" id="PF00139">
    <property type="entry name" value="Lectin_legB"/>
    <property type="match status" value="1"/>
</dbReference>
<dbReference type="InterPro" id="IPR013320">
    <property type="entry name" value="ConA-like_dom_sf"/>
</dbReference>
<keyword evidence="12" id="KW-0418">Kinase</keyword>
<evidence type="ECO:0000256" key="8">
    <source>
        <dbReference type="ARBA" id="ARBA00022692"/>
    </source>
</evidence>
<keyword evidence="5" id="KW-1003">Cell membrane</keyword>
<dbReference type="CDD" id="cd14066">
    <property type="entry name" value="STKc_IRAK"/>
    <property type="match status" value="1"/>
</dbReference>
<dbReference type="GO" id="GO:0005524">
    <property type="term" value="F:ATP binding"/>
    <property type="evidence" value="ECO:0007669"/>
    <property type="project" value="UniProtKB-UniRule"/>
</dbReference>
<dbReference type="SMART" id="SM00220">
    <property type="entry name" value="S_TKc"/>
    <property type="match status" value="1"/>
</dbReference>
<evidence type="ECO:0000256" key="10">
    <source>
        <dbReference type="ARBA" id="ARBA00022734"/>
    </source>
</evidence>
<dbReference type="InterPro" id="IPR008271">
    <property type="entry name" value="Ser/Thr_kinase_AS"/>
</dbReference>
<comment type="subcellular location">
    <subcellularLocation>
        <location evidence="1">Cell membrane</location>
        <topology evidence="1">Single-pass type I membrane protein</topology>
    </subcellularLocation>
</comment>
<dbReference type="EMBL" id="JABCRI010000011">
    <property type="protein sequence ID" value="KAF8397230.1"/>
    <property type="molecule type" value="Genomic_DNA"/>
</dbReference>
<evidence type="ECO:0000259" key="22">
    <source>
        <dbReference type="PROSITE" id="PS50011"/>
    </source>
</evidence>
<feature type="chain" id="PRO_5032821604" description="non-specific serine/threonine protein kinase" evidence="21">
    <location>
        <begin position="21"/>
        <end position="692"/>
    </location>
</feature>
<dbReference type="InterPro" id="IPR011009">
    <property type="entry name" value="Kinase-like_dom_sf"/>
</dbReference>
<keyword evidence="24" id="KW-1185">Reference proteome</keyword>
<dbReference type="FunFam" id="1.10.510.10:FF:000108">
    <property type="entry name" value="L-type lectin-domain containing receptor kinase S.4"/>
    <property type="match status" value="1"/>
</dbReference>
<dbReference type="InterPro" id="IPR017441">
    <property type="entry name" value="Protein_kinase_ATP_BS"/>
</dbReference>
<sequence length="692" mass="76399">MATTIALAFLLFFLAKPAQSLTDGFIFNGFHGAIANLSLDGASIIRPDGVLKLTNQSKNIIGHAFYSSPFPMLEKTTSSAPSTAASFSSSFVFAIYPWDSNEGGDGFAFTVSPAKQFPGAEPGQYLGIFNSSNNENPANHLFAVEFDLVNGFAGTDGSHIGININSMYSRTSELASYYVNGTDVKEDVDMNSGERIQVWIEYDGVAEIVNVTISPLSILKPIRPLLSYPIDLSPVLEESMYVGFSASNGKVSSSHYILGWSFSINGSELPLNISQLPESPREVRKSAGFKFKTNAIIAVVLSAITLFVLTVLLSVIIYRRMMQAEDLENWELDCPHRFRYKDLYAATKGFKESEVIGVGGFGVVYKGLLPSSGQAVAVKKISHNSGQGIREFVAEIESLGRLRHKNLIHLQGWCKRKQDLLLVYDYIPNGSLDAILFKPKDDFFLSWEQRYNILKGIASGLLYLHEEWEQVVIHRDVKSSNVLLDAEMNARLGDFGLARLHDHGKNPRTTNVVGTLGYIAPELAHTGKASAMSDVYAYGVLLLEVACGRGPIDPNSAPGHMLLLDWVRECDGVGRVLDVVDPKLNLWYVEKEMVLVLRLGLLCTQSRPEARPSMRQVIWYLNGEDTIPVHCKSFDDSSWVDETGSMYVNLISRDVITRPYRSSEFGPISSRSDFITRPYHSSSFGVTSSNPS</sequence>
<dbReference type="GO" id="GO:0030246">
    <property type="term" value="F:carbohydrate binding"/>
    <property type="evidence" value="ECO:0007669"/>
    <property type="project" value="UniProtKB-KW"/>
</dbReference>
<dbReference type="SUPFAM" id="SSF49899">
    <property type="entry name" value="Concanavalin A-like lectins/glucanases"/>
    <property type="match status" value="1"/>
</dbReference>
<dbReference type="Gene3D" id="2.60.120.200">
    <property type="match status" value="1"/>
</dbReference>
<evidence type="ECO:0000313" key="24">
    <source>
        <dbReference type="Proteomes" id="UP000655225"/>
    </source>
</evidence>
<dbReference type="PANTHER" id="PTHR27007">
    <property type="match status" value="1"/>
</dbReference>
<dbReference type="Gene3D" id="3.30.200.20">
    <property type="entry name" value="Phosphorylase Kinase, domain 1"/>
    <property type="match status" value="1"/>
</dbReference>
<evidence type="ECO:0000256" key="13">
    <source>
        <dbReference type="ARBA" id="ARBA00022840"/>
    </source>
</evidence>
<keyword evidence="14 20" id="KW-1133">Transmembrane helix</keyword>
<dbReference type="SUPFAM" id="SSF56112">
    <property type="entry name" value="Protein kinase-like (PK-like)"/>
    <property type="match status" value="1"/>
</dbReference>
<evidence type="ECO:0000256" key="6">
    <source>
        <dbReference type="ARBA" id="ARBA00022527"/>
    </source>
</evidence>
<dbReference type="InterPro" id="IPR000719">
    <property type="entry name" value="Prot_kinase_dom"/>
</dbReference>
<evidence type="ECO:0000256" key="14">
    <source>
        <dbReference type="ARBA" id="ARBA00022989"/>
    </source>
</evidence>
<dbReference type="PROSITE" id="PS00108">
    <property type="entry name" value="PROTEIN_KINASE_ST"/>
    <property type="match status" value="1"/>
</dbReference>
<dbReference type="GO" id="GO:0005886">
    <property type="term" value="C:plasma membrane"/>
    <property type="evidence" value="ECO:0007669"/>
    <property type="project" value="UniProtKB-SubCell"/>
</dbReference>
<name>A0A834Z0U7_TETSI</name>
<protein>
    <recommendedName>
        <fullName evidence="4">non-specific serine/threonine protein kinase</fullName>
        <ecNumber evidence="4">2.7.11.1</ecNumber>
    </recommendedName>
</protein>
<reference evidence="23 24" key="1">
    <citation type="submission" date="2020-04" db="EMBL/GenBank/DDBJ databases">
        <title>Plant Genome Project.</title>
        <authorList>
            <person name="Zhang R.-G."/>
        </authorList>
    </citation>
    <scope>NUCLEOTIDE SEQUENCE [LARGE SCALE GENOMIC DNA]</scope>
    <source>
        <strain evidence="23">YNK0</strain>
        <tissue evidence="23">Leaf</tissue>
    </source>
</reference>
<dbReference type="AlphaFoldDB" id="A0A834Z0U7"/>
<keyword evidence="15 20" id="KW-0472">Membrane</keyword>
<dbReference type="GO" id="GO:0004674">
    <property type="term" value="F:protein serine/threonine kinase activity"/>
    <property type="evidence" value="ECO:0007669"/>
    <property type="project" value="UniProtKB-KW"/>
</dbReference>
<dbReference type="FunFam" id="3.30.200.20:FF:000491">
    <property type="entry name" value="Lectin-domain containing receptor kinase VI.3"/>
    <property type="match status" value="1"/>
</dbReference>
<dbReference type="FunFam" id="2.60.120.200:FF:000096">
    <property type="entry name" value="L-type lectin-domain containing receptor kinase V.9"/>
    <property type="match status" value="1"/>
</dbReference>
<evidence type="ECO:0000256" key="16">
    <source>
        <dbReference type="ARBA" id="ARBA00023170"/>
    </source>
</evidence>
<keyword evidence="16" id="KW-0675">Receptor</keyword>
<dbReference type="InterPro" id="IPR050528">
    <property type="entry name" value="L-type_Lectin-RKs"/>
</dbReference>
<evidence type="ECO:0000256" key="5">
    <source>
        <dbReference type="ARBA" id="ARBA00022475"/>
    </source>
</evidence>
<dbReference type="PROSITE" id="PS00107">
    <property type="entry name" value="PROTEIN_KINASE_ATP"/>
    <property type="match status" value="1"/>
</dbReference>
<evidence type="ECO:0000256" key="1">
    <source>
        <dbReference type="ARBA" id="ARBA00004251"/>
    </source>
</evidence>
<comment type="similarity">
    <text evidence="3">In the C-terminal section; belongs to the protein kinase superfamily. Ser/Thr protein kinase family.</text>
</comment>
<evidence type="ECO:0000256" key="9">
    <source>
        <dbReference type="ARBA" id="ARBA00022729"/>
    </source>
</evidence>
<feature type="domain" description="Protein kinase" evidence="22">
    <location>
        <begin position="350"/>
        <end position="627"/>
    </location>
</feature>
<dbReference type="Proteomes" id="UP000655225">
    <property type="component" value="Unassembled WGS sequence"/>
</dbReference>
<dbReference type="Pfam" id="PF00069">
    <property type="entry name" value="Pkinase"/>
    <property type="match status" value="1"/>
</dbReference>
<organism evidence="23 24">
    <name type="scientific">Tetracentron sinense</name>
    <name type="common">Spur-leaf</name>
    <dbReference type="NCBI Taxonomy" id="13715"/>
    <lineage>
        <taxon>Eukaryota</taxon>
        <taxon>Viridiplantae</taxon>
        <taxon>Streptophyta</taxon>
        <taxon>Embryophyta</taxon>
        <taxon>Tracheophyta</taxon>
        <taxon>Spermatophyta</taxon>
        <taxon>Magnoliopsida</taxon>
        <taxon>Trochodendrales</taxon>
        <taxon>Trochodendraceae</taxon>
        <taxon>Tetracentron</taxon>
    </lineage>
</organism>
<dbReference type="CDD" id="cd06899">
    <property type="entry name" value="lectin_legume_LecRK_Arcelin_ConA"/>
    <property type="match status" value="1"/>
</dbReference>
<evidence type="ECO:0000256" key="18">
    <source>
        <dbReference type="ARBA" id="ARBA00048679"/>
    </source>
</evidence>
<evidence type="ECO:0000256" key="15">
    <source>
        <dbReference type="ARBA" id="ARBA00023136"/>
    </source>
</evidence>
<keyword evidence="11 19" id="KW-0547">Nucleotide-binding</keyword>
<evidence type="ECO:0000256" key="17">
    <source>
        <dbReference type="ARBA" id="ARBA00047899"/>
    </source>
</evidence>
<comment type="catalytic activity">
    <reaction evidence="18">
        <text>L-seryl-[protein] + ATP = O-phospho-L-seryl-[protein] + ADP + H(+)</text>
        <dbReference type="Rhea" id="RHEA:17989"/>
        <dbReference type="Rhea" id="RHEA-COMP:9863"/>
        <dbReference type="Rhea" id="RHEA-COMP:11604"/>
        <dbReference type="ChEBI" id="CHEBI:15378"/>
        <dbReference type="ChEBI" id="CHEBI:29999"/>
        <dbReference type="ChEBI" id="CHEBI:30616"/>
        <dbReference type="ChEBI" id="CHEBI:83421"/>
        <dbReference type="ChEBI" id="CHEBI:456216"/>
        <dbReference type="EC" id="2.7.11.1"/>
    </reaction>
</comment>
<dbReference type="InterPro" id="IPR001220">
    <property type="entry name" value="Legume_lectin_dom"/>
</dbReference>
<keyword evidence="7" id="KW-0808">Transferase</keyword>
<gene>
    <name evidence="23" type="ORF">HHK36_016140</name>
</gene>
<dbReference type="OrthoDB" id="543442at2759"/>
<evidence type="ECO:0000256" key="20">
    <source>
        <dbReference type="SAM" id="Phobius"/>
    </source>
</evidence>
<feature type="binding site" evidence="19">
    <location>
        <position position="380"/>
    </location>
    <ligand>
        <name>ATP</name>
        <dbReference type="ChEBI" id="CHEBI:30616"/>
    </ligand>
</feature>
<dbReference type="GO" id="GO:0009738">
    <property type="term" value="P:abscisic acid-activated signaling pathway"/>
    <property type="evidence" value="ECO:0007669"/>
    <property type="project" value="UniProtKB-ARBA"/>
</dbReference>
<evidence type="ECO:0000256" key="12">
    <source>
        <dbReference type="ARBA" id="ARBA00022777"/>
    </source>
</evidence>
<dbReference type="OMA" id="SLMGHAF"/>
<comment type="catalytic activity">
    <reaction evidence="17">
        <text>L-threonyl-[protein] + ATP = O-phospho-L-threonyl-[protein] + ADP + H(+)</text>
        <dbReference type="Rhea" id="RHEA:46608"/>
        <dbReference type="Rhea" id="RHEA-COMP:11060"/>
        <dbReference type="Rhea" id="RHEA-COMP:11605"/>
        <dbReference type="ChEBI" id="CHEBI:15378"/>
        <dbReference type="ChEBI" id="CHEBI:30013"/>
        <dbReference type="ChEBI" id="CHEBI:30616"/>
        <dbReference type="ChEBI" id="CHEBI:61977"/>
        <dbReference type="ChEBI" id="CHEBI:456216"/>
        <dbReference type="EC" id="2.7.11.1"/>
    </reaction>
</comment>
<evidence type="ECO:0000256" key="19">
    <source>
        <dbReference type="PROSITE-ProRule" id="PRU10141"/>
    </source>
</evidence>
<keyword evidence="13 19" id="KW-0067">ATP-binding</keyword>
<keyword evidence="9 21" id="KW-0732">Signal</keyword>
<dbReference type="EC" id="2.7.11.1" evidence="4"/>
<keyword evidence="10" id="KW-0430">Lectin</keyword>
<evidence type="ECO:0000256" key="11">
    <source>
        <dbReference type="ARBA" id="ARBA00022741"/>
    </source>
</evidence>
<feature type="signal peptide" evidence="21">
    <location>
        <begin position="1"/>
        <end position="20"/>
    </location>
</feature>
<dbReference type="GO" id="GO:0009845">
    <property type="term" value="P:seed germination"/>
    <property type="evidence" value="ECO:0007669"/>
    <property type="project" value="UniProtKB-ARBA"/>
</dbReference>
<evidence type="ECO:0000256" key="2">
    <source>
        <dbReference type="ARBA" id="ARBA00008536"/>
    </source>
</evidence>
<accession>A0A834Z0U7</accession>
<keyword evidence="8 20" id="KW-0812">Transmembrane</keyword>
<evidence type="ECO:0000313" key="23">
    <source>
        <dbReference type="EMBL" id="KAF8397230.1"/>
    </source>
</evidence>
<feature type="transmembrane region" description="Helical" evidence="20">
    <location>
        <begin position="295"/>
        <end position="318"/>
    </location>
</feature>
<evidence type="ECO:0000256" key="7">
    <source>
        <dbReference type="ARBA" id="ARBA00022679"/>
    </source>
</evidence>
<keyword evidence="6" id="KW-0723">Serine/threonine-protein kinase</keyword>